<dbReference type="PROSITE" id="PS01050">
    <property type="entry name" value="YJEF_C_2"/>
    <property type="match status" value="1"/>
</dbReference>
<evidence type="ECO:0000313" key="2">
    <source>
        <dbReference type="EMBL" id="MCR6546939.1"/>
    </source>
</evidence>
<dbReference type="EMBL" id="JANPWE010000014">
    <property type="protein sequence ID" value="MCR6546939.1"/>
    <property type="molecule type" value="Genomic_DNA"/>
</dbReference>
<dbReference type="SUPFAM" id="SSF53613">
    <property type="entry name" value="Ribokinase-like"/>
    <property type="match status" value="1"/>
</dbReference>
<proteinExistence type="predicted"/>
<keyword evidence="3" id="KW-1185">Reference proteome</keyword>
<evidence type="ECO:0000313" key="3">
    <source>
        <dbReference type="Proteomes" id="UP001524944"/>
    </source>
</evidence>
<evidence type="ECO:0000259" key="1">
    <source>
        <dbReference type="Pfam" id="PF01256"/>
    </source>
</evidence>
<dbReference type="Gene3D" id="3.40.1190.20">
    <property type="match status" value="1"/>
</dbReference>
<dbReference type="Proteomes" id="UP001524944">
    <property type="component" value="Unassembled WGS sequence"/>
</dbReference>
<sequence>MLGIVGTIPDENFPLITGTVRLEEDHIIIDNHSVHVNRGTPALIAAAVKTLKYINQPDPYCYLVGDIGTGEGSVHLYQHLAANIMETPCNALVFHYFQPEVRLFKKVIAAIAKMPDKPILIADAGFMYVAKMGGDAPFFDLFTPDAGELAYLADEKAPHPFYTRGFILHEDNLVPELIKRAYQHHNAAAHLLVKGAKDYVADENGIISVIDEPVEEALEAIGGTGDTLTGIVSALVASGMEIKEASAKAARINRLAGFYARPTPATQIYDIIKQIPRALDEVLGDDSWGEIIL</sequence>
<dbReference type="Pfam" id="PF01256">
    <property type="entry name" value="Carb_kinase"/>
    <property type="match status" value="1"/>
</dbReference>
<dbReference type="RefSeq" id="WP_089610509.1">
    <property type="nucleotide sequence ID" value="NZ_CP022121.1"/>
</dbReference>
<feature type="domain" description="YjeF C-terminal" evidence="1">
    <location>
        <begin position="117"/>
        <end position="274"/>
    </location>
</feature>
<comment type="caution">
    <text evidence="2">The sequence shown here is derived from an EMBL/GenBank/DDBJ whole genome shotgun (WGS) entry which is preliminary data.</text>
</comment>
<reference evidence="2 3" key="1">
    <citation type="submission" date="2022-08" db="EMBL/GenBank/DDBJ databases">
        <title>Proteogenomics of the novel Dehalobacterium formicoaceticum strain EZ94 highlights a key role of methyltransferases during anaerobic dichloromethane degradation.</title>
        <authorList>
            <person name="Wasmund K."/>
        </authorList>
    </citation>
    <scope>NUCLEOTIDE SEQUENCE [LARGE SCALE GENOMIC DNA]</scope>
    <source>
        <strain evidence="2 3">EZ94</strain>
    </source>
</reference>
<gene>
    <name evidence="2" type="ORF">NVS47_15715</name>
</gene>
<name>A0ABT1YAI2_9FIRM</name>
<dbReference type="InterPro" id="IPR017953">
    <property type="entry name" value="Carbohydrate_kinase_pred_CS"/>
</dbReference>
<dbReference type="InterPro" id="IPR029056">
    <property type="entry name" value="Ribokinase-like"/>
</dbReference>
<dbReference type="InterPro" id="IPR000631">
    <property type="entry name" value="CARKD"/>
</dbReference>
<organism evidence="2 3">
    <name type="scientific">Dehalobacterium formicoaceticum</name>
    <dbReference type="NCBI Taxonomy" id="51515"/>
    <lineage>
        <taxon>Bacteria</taxon>
        <taxon>Bacillati</taxon>
        <taxon>Bacillota</taxon>
        <taxon>Clostridia</taxon>
        <taxon>Eubacteriales</taxon>
        <taxon>Peptococcaceae</taxon>
        <taxon>Dehalobacterium</taxon>
    </lineage>
</organism>
<protein>
    <recommendedName>
        <fullName evidence="1">YjeF C-terminal domain-containing protein</fullName>
    </recommendedName>
</protein>
<accession>A0ABT1YAI2</accession>